<comment type="caution">
    <text evidence="3">The sequence shown here is derived from an EMBL/GenBank/DDBJ whole genome shotgun (WGS) entry which is preliminary data.</text>
</comment>
<evidence type="ECO:0000259" key="2">
    <source>
        <dbReference type="Pfam" id="PF00346"/>
    </source>
</evidence>
<dbReference type="GO" id="GO:0016651">
    <property type="term" value="F:oxidoreductase activity, acting on NAD(P)H"/>
    <property type="evidence" value="ECO:0007669"/>
    <property type="project" value="InterPro"/>
</dbReference>
<dbReference type="InterPro" id="IPR037232">
    <property type="entry name" value="NADH_quin_OxRdtase_su_C/D-like"/>
</dbReference>
<dbReference type="EMBL" id="BJMV01000001">
    <property type="protein sequence ID" value="GEB84212.1"/>
    <property type="molecule type" value="Genomic_DNA"/>
</dbReference>
<proteinExistence type="predicted"/>
<dbReference type="SUPFAM" id="SSF56762">
    <property type="entry name" value="HydB/Nqo4-like"/>
    <property type="match status" value="1"/>
</dbReference>
<gene>
    <name evidence="3" type="ORF">APE01nite_00090</name>
</gene>
<dbReference type="Gene3D" id="1.10.645.10">
    <property type="entry name" value="Cytochrome-c3 Hydrogenase, chain B"/>
    <property type="match status" value="1"/>
</dbReference>
<dbReference type="GO" id="GO:0016829">
    <property type="term" value="F:lyase activity"/>
    <property type="evidence" value="ECO:0007669"/>
    <property type="project" value="UniProtKB-KW"/>
</dbReference>
<dbReference type="AlphaFoldDB" id="A0A4Y3TQZ4"/>
<dbReference type="InterPro" id="IPR029014">
    <property type="entry name" value="NiFe-Hase_large"/>
</dbReference>
<keyword evidence="1" id="KW-0560">Oxidoreductase</keyword>
<dbReference type="OrthoDB" id="9801496at2"/>
<dbReference type="Pfam" id="PF00346">
    <property type="entry name" value="Complex1_49kDa"/>
    <property type="match status" value="1"/>
</dbReference>
<dbReference type="Proteomes" id="UP000317730">
    <property type="component" value="Unassembled WGS sequence"/>
</dbReference>
<reference evidence="3 4" key="1">
    <citation type="submission" date="2019-06" db="EMBL/GenBank/DDBJ databases">
        <title>Whole genome shotgun sequence of Acetobacter peroxydans NBRC 13755.</title>
        <authorList>
            <person name="Hosoyama A."/>
            <person name="Uohara A."/>
            <person name="Ohji S."/>
            <person name="Ichikawa N."/>
        </authorList>
    </citation>
    <scope>NUCLEOTIDE SEQUENCE [LARGE SCALE GENOMIC DNA]</scope>
    <source>
        <strain evidence="3 4">NBRC 13755</strain>
    </source>
</reference>
<name>A0A4Y3TQZ4_9PROT</name>
<accession>A0A4Y3TQZ4</accession>
<dbReference type="SUPFAM" id="SSF143243">
    <property type="entry name" value="Nqo5-like"/>
    <property type="match status" value="1"/>
</dbReference>
<evidence type="ECO:0000256" key="1">
    <source>
        <dbReference type="ARBA" id="ARBA00023002"/>
    </source>
</evidence>
<dbReference type="PANTHER" id="PTHR43485:SF1">
    <property type="entry name" value="FORMATE HYDROGENLYASE SUBUNIT 5-RELATED"/>
    <property type="match status" value="1"/>
</dbReference>
<protein>
    <submittedName>
        <fullName evidence="3">Formate hydrogenlyase/hydrogenase/NADH dehydrogenase subunit</fullName>
    </submittedName>
</protein>
<dbReference type="PANTHER" id="PTHR43485">
    <property type="entry name" value="HYDROGENASE-4 COMPONENT G"/>
    <property type="match status" value="1"/>
</dbReference>
<evidence type="ECO:0000313" key="4">
    <source>
        <dbReference type="Proteomes" id="UP000317730"/>
    </source>
</evidence>
<feature type="domain" description="NADH-quinone oxidoreductase subunit D" evidence="2">
    <location>
        <begin position="268"/>
        <end position="411"/>
    </location>
</feature>
<keyword evidence="4" id="KW-1185">Reference proteome</keyword>
<dbReference type="GO" id="GO:0048038">
    <property type="term" value="F:quinone binding"/>
    <property type="evidence" value="ECO:0007669"/>
    <property type="project" value="InterPro"/>
</dbReference>
<keyword evidence="3" id="KW-0456">Lyase</keyword>
<dbReference type="RefSeq" id="WP_141374190.1">
    <property type="nucleotide sequence ID" value="NZ_BAPL01000016.1"/>
</dbReference>
<dbReference type="GO" id="GO:0051287">
    <property type="term" value="F:NAD binding"/>
    <property type="evidence" value="ECO:0007669"/>
    <property type="project" value="InterPro"/>
</dbReference>
<dbReference type="InterPro" id="IPR052197">
    <property type="entry name" value="ComplexI_49kDa-like"/>
</dbReference>
<dbReference type="InterPro" id="IPR001135">
    <property type="entry name" value="NADH_Q_OxRdtase_suD"/>
</dbReference>
<evidence type="ECO:0000313" key="3">
    <source>
        <dbReference type="EMBL" id="GEB84212.1"/>
    </source>
</evidence>
<organism evidence="3 4">
    <name type="scientific">Acetobacter peroxydans</name>
    <dbReference type="NCBI Taxonomy" id="104098"/>
    <lineage>
        <taxon>Bacteria</taxon>
        <taxon>Pseudomonadati</taxon>
        <taxon>Pseudomonadota</taxon>
        <taxon>Alphaproteobacteria</taxon>
        <taxon>Acetobacterales</taxon>
        <taxon>Acetobacteraceae</taxon>
        <taxon>Acetobacter</taxon>
    </lineage>
</organism>
<sequence>MDALSLIRGGEPTATPWRFRLDELAWRDLVEALRADPLPFCGLWCDGTDVHALFLVRDEPLAVTLALEDGRYPALSPARAASTLYERAIYDLYGAEAMWARDVRPLFDHEVWPCSSPLAARPGVSEARSGLAVFQPSERFATAAGAVDGWGPASGGVSPPLYVAFTQSRGLVGQAESQSGYAHRGMALRWRGSRVEDGCRLSGRVVAGQSVAHQSAFCMAVEQACGQTVGEQAGLARVALMEMERVLHHLYTLADMAGRAQAPLVAAHCMMLRETMLEQISPVTGSRLLMDCCRPGGVRLPEAERLGAVCESLAGIGQAAHPALLELWESFPGLVARLKGLGVTRAEDLARVGLEGLVARAAGQDCDTRRALALYEGLWRYTAGRQYGSAADRALLLLDEVAESLSQLARLAPRIGDAMPDREALSLPDAEGMAMVEGPWGRVAYWVRLQEGRLAQVFCHTPAAAALLLFEESVKDQPVEDLPLVACSLGVNAAALDG</sequence>